<accession>A0A8H6JDQ6</accession>
<reference evidence="1" key="1">
    <citation type="journal article" date="2020" name="Phytopathology">
        <title>Genome Sequence Resources of Colletotrichum truncatum, C. plurivorum, C. musicola, and C. sojae: Four Species Pathogenic to Soybean (Glycine max).</title>
        <authorList>
            <person name="Rogerio F."/>
            <person name="Boufleur T.R."/>
            <person name="Ciampi-Guillardi M."/>
            <person name="Sukno S.A."/>
            <person name="Thon M.R."/>
            <person name="Massola Junior N.S."/>
            <person name="Baroncelli R."/>
        </authorList>
    </citation>
    <scope>NUCLEOTIDE SEQUENCE</scope>
    <source>
        <strain evidence="1">LFN00145</strain>
    </source>
</reference>
<name>A0A8H6JDQ6_9PEZI</name>
<sequence>MNGLLKITSERLLLDFVGTARVVDRVGVVRGTTTGSVVEASIVAALISVDIGLDDAPVLSAVSSQDDLTAFTRSDPSVVQPLLFREGMDVL</sequence>
<evidence type="ECO:0000313" key="1">
    <source>
        <dbReference type="EMBL" id="KAF6811229.1"/>
    </source>
</evidence>
<evidence type="ECO:0000313" key="2">
    <source>
        <dbReference type="Proteomes" id="UP000654918"/>
    </source>
</evidence>
<organism evidence="1 2">
    <name type="scientific">Colletotrichum plurivorum</name>
    <dbReference type="NCBI Taxonomy" id="2175906"/>
    <lineage>
        <taxon>Eukaryota</taxon>
        <taxon>Fungi</taxon>
        <taxon>Dikarya</taxon>
        <taxon>Ascomycota</taxon>
        <taxon>Pezizomycotina</taxon>
        <taxon>Sordariomycetes</taxon>
        <taxon>Hypocreomycetidae</taxon>
        <taxon>Glomerellales</taxon>
        <taxon>Glomerellaceae</taxon>
        <taxon>Colletotrichum</taxon>
        <taxon>Colletotrichum orchidearum species complex</taxon>
    </lineage>
</organism>
<dbReference type="AlphaFoldDB" id="A0A8H6JDQ6"/>
<protein>
    <submittedName>
        <fullName evidence="1">Uncharacterized protein</fullName>
    </submittedName>
</protein>
<keyword evidence="2" id="KW-1185">Reference proteome</keyword>
<proteinExistence type="predicted"/>
<dbReference type="EMBL" id="WIGO01000470">
    <property type="protein sequence ID" value="KAF6811229.1"/>
    <property type="molecule type" value="Genomic_DNA"/>
</dbReference>
<gene>
    <name evidence="1" type="ORF">CPLU01_15148</name>
</gene>
<comment type="caution">
    <text evidence="1">The sequence shown here is derived from an EMBL/GenBank/DDBJ whole genome shotgun (WGS) entry which is preliminary data.</text>
</comment>
<dbReference type="Proteomes" id="UP000654918">
    <property type="component" value="Unassembled WGS sequence"/>
</dbReference>